<keyword evidence="3" id="KW-1185">Reference proteome</keyword>
<evidence type="ECO:0000313" key="2">
    <source>
        <dbReference type="EMBL" id="MVW62542.1"/>
    </source>
</evidence>
<accession>A0A7X3G2N6</accession>
<dbReference type="SMART" id="SM00260">
    <property type="entry name" value="CheW"/>
    <property type="match status" value="1"/>
</dbReference>
<name>A0A7X3G2N6_9BURK</name>
<protein>
    <recommendedName>
        <fullName evidence="1">CheW-like domain-containing protein</fullName>
    </recommendedName>
</protein>
<reference evidence="2 3" key="1">
    <citation type="submission" date="2019-12" db="EMBL/GenBank/DDBJ databases">
        <authorList>
            <person name="Li C."/>
            <person name="Zhao J."/>
        </authorList>
    </citation>
    <scope>NUCLEOTIDE SEQUENCE [LARGE SCALE GENOMIC DNA]</scope>
    <source>
        <strain evidence="2 3">NEAU-DD11</strain>
    </source>
</reference>
<dbReference type="Gene3D" id="2.40.50.180">
    <property type="entry name" value="CheA-289, Domain 4"/>
    <property type="match status" value="1"/>
</dbReference>
<proteinExistence type="predicted"/>
<dbReference type="PROSITE" id="PS50851">
    <property type="entry name" value="CHEW"/>
    <property type="match status" value="1"/>
</dbReference>
<gene>
    <name evidence="2" type="ORF">GPY61_21665</name>
</gene>
<evidence type="ECO:0000313" key="3">
    <source>
        <dbReference type="Proteomes" id="UP000443353"/>
    </source>
</evidence>
<comment type="caution">
    <text evidence="2">The sequence shown here is derived from an EMBL/GenBank/DDBJ whole genome shotgun (WGS) entry which is preliminary data.</text>
</comment>
<dbReference type="Pfam" id="PF01584">
    <property type="entry name" value="CheW"/>
    <property type="match status" value="1"/>
</dbReference>
<dbReference type="EMBL" id="WSES01000007">
    <property type="protein sequence ID" value="MVW62542.1"/>
    <property type="molecule type" value="Genomic_DNA"/>
</dbReference>
<feature type="domain" description="CheW-like" evidence="1">
    <location>
        <begin position="1"/>
        <end position="138"/>
    </location>
</feature>
<dbReference type="Proteomes" id="UP000443353">
    <property type="component" value="Unassembled WGS sequence"/>
</dbReference>
<sequence>MRLAEVRIDAVDVGIAADAVVQALPQPDALAAPPRRAGALAGVVDHGGVLVPVVDLARWVETGERQDGRILILRDGGRLLGLRVSAVGGLVDVASDAVTRLHHDDDADEVFHSVARSPETGRVLNVLDVGRLAALACAWHGGAAMASGSPPPPAAHDRRTYAVLDAGTLRLGVPAGALAEVIAMPSRAAIGDGAWCTWRGRHLAIVPPAAVDPALGDVGAGLLAVLEHDGLALGVPVRATLRLADFVQAATVYDDDGAEVRLVDVAALFARRPEAELSRSAHAAAPAQARAGKPNDAAYVVFDADGLAATPLDALERVLPLVDTPGATMRWGDQTIAVVDLRRPNHVPAEEGQVLVVRAGERRVACVAARVHVMIPAGGGQLYRLGAGAFIMTDDGGERASYRIVDLTTYC</sequence>
<dbReference type="AlphaFoldDB" id="A0A7X3G2N6"/>
<organism evidence="2 3">
    <name type="scientific">Massilia cellulosiltytica</name>
    <dbReference type="NCBI Taxonomy" id="2683234"/>
    <lineage>
        <taxon>Bacteria</taxon>
        <taxon>Pseudomonadati</taxon>
        <taxon>Pseudomonadota</taxon>
        <taxon>Betaproteobacteria</taxon>
        <taxon>Burkholderiales</taxon>
        <taxon>Oxalobacteraceae</taxon>
        <taxon>Telluria group</taxon>
        <taxon>Massilia</taxon>
    </lineage>
</organism>
<dbReference type="RefSeq" id="WP_160409974.1">
    <property type="nucleotide sequence ID" value="NZ_WSES01000007.1"/>
</dbReference>
<dbReference type="SUPFAM" id="SSF50341">
    <property type="entry name" value="CheW-like"/>
    <property type="match status" value="1"/>
</dbReference>
<dbReference type="GO" id="GO:0007165">
    <property type="term" value="P:signal transduction"/>
    <property type="evidence" value="ECO:0007669"/>
    <property type="project" value="InterPro"/>
</dbReference>
<dbReference type="InterPro" id="IPR002545">
    <property type="entry name" value="CheW-lke_dom"/>
</dbReference>
<dbReference type="GO" id="GO:0006935">
    <property type="term" value="P:chemotaxis"/>
    <property type="evidence" value="ECO:0007669"/>
    <property type="project" value="InterPro"/>
</dbReference>
<dbReference type="InterPro" id="IPR036061">
    <property type="entry name" value="CheW-like_dom_sf"/>
</dbReference>
<evidence type="ECO:0000259" key="1">
    <source>
        <dbReference type="PROSITE" id="PS50851"/>
    </source>
</evidence>